<gene>
    <name evidence="1" type="ORF">Vretifemale_16774</name>
    <name evidence="2" type="ORF">Vretimale_16945</name>
</gene>
<protein>
    <submittedName>
        <fullName evidence="1">Uncharacterized protein</fullName>
    </submittedName>
</protein>
<dbReference type="EMBL" id="BNCP01000047">
    <property type="protein sequence ID" value="GIL88843.1"/>
    <property type="molecule type" value="Genomic_DNA"/>
</dbReference>
<reference evidence="1" key="1">
    <citation type="journal article" date="2021" name="Proc. Natl. Acad. Sci. U.S.A.">
        <title>Three genomes in the algal genus Volvox reveal the fate of a haploid sex-determining region after a transition to homothallism.</title>
        <authorList>
            <person name="Yamamoto K."/>
            <person name="Hamaji T."/>
            <person name="Kawai-Toyooka H."/>
            <person name="Matsuzaki R."/>
            <person name="Takahashi F."/>
            <person name="Nishimura Y."/>
            <person name="Kawachi M."/>
            <person name="Noguchi H."/>
            <person name="Minakuchi Y."/>
            <person name="Umen J.G."/>
            <person name="Toyoda A."/>
            <person name="Nozaki H."/>
        </authorList>
    </citation>
    <scope>NUCLEOTIDE SEQUENCE</scope>
    <source>
        <strain evidence="2">NIES-3785</strain>
        <strain evidence="1">NIES-3786</strain>
    </source>
</reference>
<name>A0A8J4CZV5_9CHLO</name>
<dbReference type="Proteomes" id="UP000722791">
    <property type="component" value="Unassembled WGS sequence"/>
</dbReference>
<dbReference type="OrthoDB" id="551381at2759"/>
<proteinExistence type="predicted"/>
<comment type="caution">
    <text evidence="1">The sequence shown here is derived from an EMBL/GenBank/DDBJ whole genome shotgun (WGS) entry which is preliminary data.</text>
</comment>
<sequence>MLQIILLCSPRRSTGLVGLRPPCISAAVYFACKHGISWSRPLNVGQLGQQDATKDSGAKPNTMEVDEATDSVMRAPCLRPGGIRAAKLCSLTGLCSRTNVNILNTNMRCPTCLLTQLEEDKPVTFFPAVPIGNTVRLMHRQAYPYQLAPGLWYRPAANLAAIPGASSF</sequence>
<dbReference type="EMBL" id="BNCQ01000052">
    <property type="protein sequence ID" value="GIM13876.1"/>
    <property type="molecule type" value="Genomic_DNA"/>
</dbReference>
<dbReference type="Proteomes" id="UP000747110">
    <property type="component" value="Unassembled WGS sequence"/>
</dbReference>
<organism evidence="1 3">
    <name type="scientific">Volvox reticuliferus</name>
    <dbReference type="NCBI Taxonomy" id="1737510"/>
    <lineage>
        <taxon>Eukaryota</taxon>
        <taxon>Viridiplantae</taxon>
        <taxon>Chlorophyta</taxon>
        <taxon>core chlorophytes</taxon>
        <taxon>Chlorophyceae</taxon>
        <taxon>CS clade</taxon>
        <taxon>Chlamydomonadales</taxon>
        <taxon>Volvocaceae</taxon>
        <taxon>Volvox</taxon>
    </lineage>
</organism>
<keyword evidence="3" id="KW-1185">Reference proteome</keyword>
<accession>A0A8J4CZV5</accession>
<evidence type="ECO:0000313" key="3">
    <source>
        <dbReference type="Proteomes" id="UP000747110"/>
    </source>
</evidence>
<evidence type="ECO:0000313" key="2">
    <source>
        <dbReference type="EMBL" id="GIM13876.1"/>
    </source>
</evidence>
<evidence type="ECO:0000313" key="1">
    <source>
        <dbReference type="EMBL" id="GIL88843.1"/>
    </source>
</evidence>
<dbReference type="AlphaFoldDB" id="A0A8J4CZV5"/>